<dbReference type="EMBL" id="BAAAEO010000005">
    <property type="protein sequence ID" value="GAA0562570.1"/>
    <property type="molecule type" value="Genomic_DNA"/>
</dbReference>
<comment type="function">
    <text evidence="8">Acts on ADP-mannose and ADP-glucose as well as ADP-ribose. Prevents glycogen biosynthesis. The reaction catalyzed by this enzyme is a limiting step of the gluconeogenic process.</text>
</comment>
<protein>
    <recommendedName>
        <fullName evidence="4">ADP-ribose pyrophosphatase</fullName>
        <ecNumber evidence="3">3.6.1.13</ecNumber>
    </recommendedName>
    <alternativeName>
        <fullName evidence="9">ADP-ribose diphosphatase</fullName>
    </alternativeName>
    <alternativeName>
        <fullName evidence="11">ADP-ribose phosphohydrolase</fullName>
    </alternativeName>
    <alternativeName>
        <fullName evidence="10">Adenosine diphosphoribose pyrophosphatase</fullName>
    </alternativeName>
</protein>
<comment type="catalytic activity">
    <reaction evidence="12">
        <text>ADP-D-ribose + H2O = D-ribose 5-phosphate + AMP + 2 H(+)</text>
        <dbReference type="Rhea" id="RHEA:10412"/>
        <dbReference type="ChEBI" id="CHEBI:15377"/>
        <dbReference type="ChEBI" id="CHEBI:15378"/>
        <dbReference type="ChEBI" id="CHEBI:57967"/>
        <dbReference type="ChEBI" id="CHEBI:78346"/>
        <dbReference type="ChEBI" id="CHEBI:456215"/>
        <dbReference type="EC" id="3.6.1.13"/>
    </reaction>
</comment>
<name>A0ABN1EAM1_9GAMM</name>
<dbReference type="PANTHER" id="PTHR11839">
    <property type="entry name" value="UDP/ADP-SUGAR PYROPHOSPHATASE"/>
    <property type="match status" value="1"/>
</dbReference>
<organism evidence="14 15">
    <name type="scientific">Rheinheimera aquimaris</name>
    <dbReference type="NCBI Taxonomy" id="412437"/>
    <lineage>
        <taxon>Bacteria</taxon>
        <taxon>Pseudomonadati</taxon>
        <taxon>Pseudomonadota</taxon>
        <taxon>Gammaproteobacteria</taxon>
        <taxon>Chromatiales</taxon>
        <taxon>Chromatiaceae</taxon>
        <taxon>Rheinheimera</taxon>
    </lineage>
</organism>
<evidence type="ECO:0000256" key="10">
    <source>
        <dbReference type="ARBA" id="ARBA00030308"/>
    </source>
</evidence>
<evidence type="ECO:0000256" key="12">
    <source>
        <dbReference type="ARBA" id="ARBA00049546"/>
    </source>
</evidence>
<evidence type="ECO:0000256" key="6">
    <source>
        <dbReference type="ARBA" id="ARBA00022801"/>
    </source>
</evidence>
<dbReference type="PANTHER" id="PTHR11839:SF5">
    <property type="entry name" value="ADP-RIBOSE PYROPHOSPHATASE"/>
    <property type="match status" value="1"/>
</dbReference>
<dbReference type="NCBIfam" id="NF008003">
    <property type="entry name" value="PRK10729.1"/>
    <property type="match status" value="1"/>
</dbReference>
<feature type="domain" description="Nudix hydrolase" evidence="13">
    <location>
        <begin position="56"/>
        <end position="194"/>
    </location>
</feature>
<dbReference type="PROSITE" id="PS51462">
    <property type="entry name" value="NUDIX"/>
    <property type="match status" value="1"/>
</dbReference>
<dbReference type="RefSeq" id="WP_226767788.1">
    <property type="nucleotide sequence ID" value="NZ_BAAAEO010000005.1"/>
</dbReference>
<evidence type="ECO:0000256" key="8">
    <source>
        <dbReference type="ARBA" id="ARBA00025164"/>
    </source>
</evidence>
<comment type="similarity">
    <text evidence="2">Belongs to the Nudix hydrolase family. NudF subfamily.</text>
</comment>
<evidence type="ECO:0000256" key="5">
    <source>
        <dbReference type="ARBA" id="ARBA00022723"/>
    </source>
</evidence>
<reference evidence="14 15" key="1">
    <citation type="journal article" date="2019" name="Int. J. Syst. Evol. Microbiol.">
        <title>The Global Catalogue of Microorganisms (GCM) 10K type strain sequencing project: providing services to taxonomists for standard genome sequencing and annotation.</title>
        <authorList>
            <consortium name="The Broad Institute Genomics Platform"/>
            <consortium name="The Broad Institute Genome Sequencing Center for Infectious Disease"/>
            <person name="Wu L."/>
            <person name="Ma J."/>
        </authorList>
    </citation>
    <scope>NUCLEOTIDE SEQUENCE [LARGE SCALE GENOMIC DNA]</scope>
    <source>
        <strain evidence="14 15">JCM 14331</strain>
    </source>
</reference>
<keyword evidence="15" id="KW-1185">Reference proteome</keyword>
<dbReference type="InterPro" id="IPR020084">
    <property type="entry name" value="NUDIX_hydrolase_CS"/>
</dbReference>
<comment type="cofactor">
    <cofactor evidence="1">
        <name>Mg(2+)</name>
        <dbReference type="ChEBI" id="CHEBI:18420"/>
    </cofactor>
</comment>
<dbReference type="Gene3D" id="3.90.79.10">
    <property type="entry name" value="Nucleoside Triphosphate Pyrophosphohydrolase"/>
    <property type="match status" value="1"/>
</dbReference>
<comment type="caution">
    <text evidence="14">The sequence shown here is derived from an EMBL/GenBank/DDBJ whole genome shotgun (WGS) entry which is preliminary data.</text>
</comment>
<dbReference type="InterPro" id="IPR004385">
    <property type="entry name" value="NDP_pyrophosphatase"/>
</dbReference>
<dbReference type="EC" id="3.6.1.13" evidence="3"/>
<evidence type="ECO:0000256" key="3">
    <source>
        <dbReference type="ARBA" id="ARBA00012453"/>
    </source>
</evidence>
<sequence length="211" mass="23435">MSKYNISQYPSFGPQDLEILDKSTVFQGFFRLEQYTLRHKLFNGGWSGTVKREVFERGHAVVVLPYNANTDELVLIEQFRVGASSGGQSPWLLEAIAGMIESGESAEQVARREAQEEAGLTMGELWPMLSYLSSPGGTTERIQLFLGQLTAPVQQGIFGLADEQEDIKVHLVPRTVAMQLLEQQKIDNAASVIALQWLALNLDKVKHAWGA</sequence>
<evidence type="ECO:0000256" key="7">
    <source>
        <dbReference type="ARBA" id="ARBA00022842"/>
    </source>
</evidence>
<keyword evidence="5" id="KW-0479">Metal-binding</keyword>
<evidence type="ECO:0000313" key="15">
    <source>
        <dbReference type="Proteomes" id="UP001501169"/>
    </source>
</evidence>
<dbReference type="NCBIfam" id="TIGR00052">
    <property type="entry name" value="nudix-type nucleoside diphosphatase, YffH/AdpP family"/>
    <property type="match status" value="1"/>
</dbReference>
<evidence type="ECO:0000256" key="9">
    <source>
        <dbReference type="ARBA" id="ARBA00030162"/>
    </source>
</evidence>
<evidence type="ECO:0000313" key="14">
    <source>
        <dbReference type="EMBL" id="GAA0562570.1"/>
    </source>
</evidence>
<dbReference type="Pfam" id="PF00293">
    <property type="entry name" value="NUDIX"/>
    <property type="match status" value="1"/>
</dbReference>
<evidence type="ECO:0000256" key="11">
    <source>
        <dbReference type="ARBA" id="ARBA00033056"/>
    </source>
</evidence>
<keyword evidence="6" id="KW-0378">Hydrolase</keyword>
<dbReference type="PROSITE" id="PS00893">
    <property type="entry name" value="NUDIX_BOX"/>
    <property type="match status" value="1"/>
</dbReference>
<dbReference type="CDD" id="cd24155">
    <property type="entry name" value="NUDIX_ADPRase"/>
    <property type="match status" value="1"/>
</dbReference>
<dbReference type="SUPFAM" id="SSF55811">
    <property type="entry name" value="Nudix"/>
    <property type="match status" value="1"/>
</dbReference>
<evidence type="ECO:0000256" key="4">
    <source>
        <dbReference type="ARBA" id="ARBA00013297"/>
    </source>
</evidence>
<evidence type="ECO:0000256" key="1">
    <source>
        <dbReference type="ARBA" id="ARBA00001946"/>
    </source>
</evidence>
<keyword evidence="7" id="KW-0460">Magnesium</keyword>
<dbReference type="InterPro" id="IPR000086">
    <property type="entry name" value="NUDIX_hydrolase_dom"/>
</dbReference>
<evidence type="ECO:0000256" key="2">
    <source>
        <dbReference type="ARBA" id="ARBA00007482"/>
    </source>
</evidence>
<dbReference type="InterPro" id="IPR015797">
    <property type="entry name" value="NUDIX_hydrolase-like_dom_sf"/>
</dbReference>
<evidence type="ECO:0000259" key="13">
    <source>
        <dbReference type="PROSITE" id="PS51462"/>
    </source>
</evidence>
<proteinExistence type="inferred from homology"/>
<dbReference type="Proteomes" id="UP001501169">
    <property type="component" value="Unassembled WGS sequence"/>
</dbReference>
<gene>
    <name evidence="14" type="primary">nudF</name>
    <name evidence="14" type="ORF">GCM10009098_33400</name>
</gene>
<accession>A0ABN1EAM1</accession>